<dbReference type="KEGG" id="tpf:TPHA_0J00860"/>
<dbReference type="Gene3D" id="1.10.150.240">
    <property type="entry name" value="Putative phosphatase, domain 2"/>
    <property type="match status" value="1"/>
</dbReference>
<gene>
    <name evidence="1" type="primary">TPHA0J00860</name>
    <name evidence="1" type="ordered locus">TPHA_0J00860</name>
</gene>
<dbReference type="InterPro" id="IPR023214">
    <property type="entry name" value="HAD_sf"/>
</dbReference>
<organism evidence="1 2">
    <name type="scientific">Tetrapisispora phaffii (strain ATCC 24235 / CBS 4417 / NBRC 1672 / NRRL Y-8282 / UCD 70-5)</name>
    <name type="common">Yeast</name>
    <name type="synonym">Fabospora phaffii</name>
    <dbReference type="NCBI Taxonomy" id="1071381"/>
    <lineage>
        <taxon>Eukaryota</taxon>
        <taxon>Fungi</taxon>
        <taxon>Dikarya</taxon>
        <taxon>Ascomycota</taxon>
        <taxon>Saccharomycotina</taxon>
        <taxon>Saccharomycetes</taxon>
        <taxon>Saccharomycetales</taxon>
        <taxon>Saccharomycetaceae</taxon>
        <taxon>Tetrapisispora</taxon>
    </lineage>
</organism>
<proteinExistence type="predicted"/>
<sequence length="244" mass="27444">MTQQYKVKLNAALFDVDGTIIISQPAIAAFWREFGKDKPYFDAEYVIANSHGMRTFDVISKFARDFASREYVNTLESEIPDRFGSHAIEVIGSVKLCEKLNALPKEKWAVATSGTFEMARKWFKILGIERPHYFITANDVHNGKPHPEPYIRGRTGLGYPPENKDAKVVVFEDAPAGATAGTAAGCKVIGLATTYPVEKLIEFGCDMVIKDYSNVEIGEYDPTTDTVEFFFNDVLYIKDDMKNW</sequence>
<dbReference type="NCBIfam" id="TIGR01509">
    <property type="entry name" value="HAD-SF-IA-v3"/>
    <property type="match status" value="1"/>
</dbReference>
<dbReference type="CDD" id="cd07527">
    <property type="entry name" value="HAD_ScGPP-like"/>
    <property type="match status" value="1"/>
</dbReference>
<dbReference type="GO" id="GO:0006970">
    <property type="term" value="P:response to osmotic stress"/>
    <property type="evidence" value="ECO:0007669"/>
    <property type="project" value="TreeGrafter"/>
</dbReference>
<dbReference type="RefSeq" id="XP_003687343.1">
    <property type="nucleotide sequence ID" value="XM_003687295.1"/>
</dbReference>
<dbReference type="SFLD" id="SFLDS00003">
    <property type="entry name" value="Haloacid_Dehalogenase"/>
    <property type="match status" value="1"/>
</dbReference>
<dbReference type="Gene3D" id="3.40.50.1000">
    <property type="entry name" value="HAD superfamily/HAD-like"/>
    <property type="match status" value="1"/>
</dbReference>
<dbReference type="GO" id="GO:0006114">
    <property type="term" value="P:glycerol biosynthetic process"/>
    <property type="evidence" value="ECO:0007669"/>
    <property type="project" value="TreeGrafter"/>
</dbReference>
<dbReference type="InterPro" id="IPR006439">
    <property type="entry name" value="HAD-SF_hydro_IA"/>
</dbReference>
<dbReference type="InterPro" id="IPR036412">
    <property type="entry name" value="HAD-like_sf"/>
</dbReference>
<dbReference type="SFLD" id="SFLDF00037">
    <property type="entry name" value="glycerol-3-phosphate_phosphata"/>
    <property type="match status" value="1"/>
</dbReference>
<protein>
    <submittedName>
        <fullName evidence="1">Uncharacterized protein</fullName>
    </submittedName>
</protein>
<dbReference type="GO" id="GO:0000121">
    <property type="term" value="F:sn-glycerol 1-phosphatase activity"/>
    <property type="evidence" value="ECO:0007669"/>
    <property type="project" value="TreeGrafter"/>
</dbReference>
<dbReference type="AlphaFoldDB" id="G8BYG7"/>
<dbReference type="Proteomes" id="UP000005666">
    <property type="component" value="Chromosome 10"/>
</dbReference>
<dbReference type="SFLD" id="SFLDG01129">
    <property type="entry name" value="C1.5:_HAD__Beta-PGM__Phosphata"/>
    <property type="match status" value="1"/>
</dbReference>
<dbReference type="InterPro" id="IPR023198">
    <property type="entry name" value="PGP-like_dom2"/>
</dbReference>
<reference evidence="1 2" key="1">
    <citation type="journal article" date="2011" name="Proc. Natl. Acad. Sci. U.S.A.">
        <title>Evolutionary erosion of yeast sex chromosomes by mating-type switching accidents.</title>
        <authorList>
            <person name="Gordon J.L."/>
            <person name="Armisen D."/>
            <person name="Proux-Wera E."/>
            <person name="Oheigeartaigh S.S."/>
            <person name="Byrne K.P."/>
            <person name="Wolfe K.H."/>
        </authorList>
    </citation>
    <scope>NUCLEOTIDE SEQUENCE [LARGE SCALE GENOMIC DNA]</scope>
    <source>
        <strain evidence="2">ATCC 24235 / CBS 4417 / NBRC 1672 / NRRL Y-8282 / UCD 70-5</strain>
    </source>
</reference>
<dbReference type="InterPro" id="IPR051806">
    <property type="entry name" value="HAD-like_SPP"/>
</dbReference>
<dbReference type="SFLD" id="SFLDG01135">
    <property type="entry name" value="C1.5.6:_HAD__Beta-PGM__Phospha"/>
    <property type="match status" value="1"/>
</dbReference>
<dbReference type="EMBL" id="HE612865">
    <property type="protein sequence ID" value="CCE64909.1"/>
    <property type="molecule type" value="Genomic_DNA"/>
</dbReference>
<keyword evidence="2" id="KW-1185">Reference proteome</keyword>
<dbReference type="eggNOG" id="KOG2914">
    <property type="taxonomic scope" value="Eukaryota"/>
</dbReference>
<dbReference type="PANTHER" id="PTHR43481:SF4">
    <property type="entry name" value="GLYCEROL-1-PHOSPHATE PHOSPHOHYDROLASE 1-RELATED"/>
    <property type="match status" value="1"/>
</dbReference>
<accession>G8BYG7</accession>
<evidence type="ECO:0000313" key="1">
    <source>
        <dbReference type="EMBL" id="CCE64909.1"/>
    </source>
</evidence>
<dbReference type="HOGENOM" id="CLU_045011_13_4_1"/>
<evidence type="ECO:0000313" key="2">
    <source>
        <dbReference type="Proteomes" id="UP000005666"/>
    </source>
</evidence>
<dbReference type="SUPFAM" id="SSF56784">
    <property type="entry name" value="HAD-like"/>
    <property type="match status" value="1"/>
</dbReference>
<dbReference type="Pfam" id="PF00702">
    <property type="entry name" value="Hydrolase"/>
    <property type="match status" value="1"/>
</dbReference>
<name>G8BYG7_TETPH</name>
<dbReference type="GeneID" id="11533161"/>
<dbReference type="PANTHER" id="PTHR43481">
    <property type="entry name" value="FRUCTOSE-1-PHOSPHATE PHOSPHATASE"/>
    <property type="match status" value="1"/>
</dbReference>
<dbReference type="OrthoDB" id="40579at2759"/>
<dbReference type="STRING" id="1071381.G8BYG7"/>
<dbReference type="FunFam" id="3.40.50.1000:FF:000033">
    <property type="entry name" value="Sugar phosphatase YfbT"/>
    <property type="match status" value="1"/>
</dbReference>
<dbReference type="OMA" id="SWAICTS"/>